<dbReference type="PANTHER" id="PTHR33653">
    <property type="entry name" value="RIBONUCLEASE VAPC2"/>
    <property type="match status" value="1"/>
</dbReference>
<dbReference type="InterPro" id="IPR050556">
    <property type="entry name" value="Type_II_TA_system_RNase"/>
</dbReference>
<evidence type="ECO:0000256" key="2">
    <source>
        <dbReference type="ARBA" id="ARBA00022649"/>
    </source>
</evidence>
<evidence type="ECO:0000256" key="5">
    <source>
        <dbReference type="ARBA" id="ARBA00022801"/>
    </source>
</evidence>
<dbReference type="CDD" id="cd18745">
    <property type="entry name" value="PIN_VapC4-5_FitB-like"/>
    <property type="match status" value="1"/>
</dbReference>
<dbReference type="InterPro" id="IPR002716">
    <property type="entry name" value="PIN_dom"/>
</dbReference>
<dbReference type="OrthoDB" id="9796690at2"/>
<keyword evidence="11" id="KW-1185">Reference proteome</keyword>
<comment type="cofactor">
    <cofactor evidence="1 8">
        <name>Mg(2+)</name>
        <dbReference type="ChEBI" id="CHEBI:18420"/>
    </cofactor>
</comment>
<evidence type="ECO:0000256" key="1">
    <source>
        <dbReference type="ARBA" id="ARBA00001946"/>
    </source>
</evidence>
<dbReference type="AlphaFoldDB" id="A0A4R9I7R7"/>
<protein>
    <recommendedName>
        <fullName evidence="8">Ribonuclease VapC</fullName>
        <shortName evidence="8">RNase VapC</shortName>
        <ecNumber evidence="8">3.1.-.-</ecNumber>
    </recommendedName>
    <alternativeName>
        <fullName evidence="8">Toxin VapC</fullName>
    </alternativeName>
</protein>
<evidence type="ECO:0000313" key="11">
    <source>
        <dbReference type="Proteomes" id="UP000298009"/>
    </source>
</evidence>
<evidence type="ECO:0000313" key="10">
    <source>
        <dbReference type="EMBL" id="TGK82070.1"/>
    </source>
</evidence>
<dbReference type="GO" id="GO:0000287">
    <property type="term" value="F:magnesium ion binding"/>
    <property type="evidence" value="ECO:0007669"/>
    <property type="project" value="UniProtKB-UniRule"/>
</dbReference>
<dbReference type="HAMAP" id="MF_00265">
    <property type="entry name" value="VapC_Nob1"/>
    <property type="match status" value="1"/>
</dbReference>
<dbReference type="InterPro" id="IPR029060">
    <property type="entry name" value="PIN-like_dom_sf"/>
</dbReference>
<dbReference type="EC" id="3.1.-.-" evidence="8"/>
<dbReference type="Proteomes" id="UP000298009">
    <property type="component" value="Unassembled WGS sequence"/>
</dbReference>
<reference evidence="10" key="1">
    <citation type="journal article" date="2019" name="PLoS Negl. Trop. Dis.">
        <title>Revisiting the worldwide diversity of Leptospira species in the environment.</title>
        <authorList>
            <person name="Vincent A.T."/>
            <person name="Schiettekatte O."/>
            <person name="Bourhy P."/>
            <person name="Veyrier F.J."/>
            <person name="Picardeau M."/>
        </authorList>
    </citation>
    <scope>NUCLEOTIDE SEQUENCE [LARGE SCALE GENOMIC DNA]</scope>
    <source>
        <strain evidence="10">201800287</strain>
    </source>
</reference>
<keyword evidence="6 8" id="KW-0460">Magnesium</keyword>
<evidence type="ECO:0000259" key="9">
    <source>
        <dbReference type="Pfam" id="PF01850"/>
    </source>
</evidence>
<evidence type="ECO:0000256" key="4">
    <source>
        <dbReference type="ARBA" id="ARBA00022723"/>
    </source>
</evidence>
<sequence length="131" mass="14993">MYLIDTNICIYFIKNNPKSVVQKVQSIQPYQIKISSITVAELEYGAVKSQFPERNRMTLIKFLSAFDIIPFTDSDAEVYGYIRSALEKNGKIIGPYDIQIAAQAISRNLILVSNNTKEFTRVPNLKLENWI</sequence>
<dbReference type="PANTHER" id="PTHR33653:SF1">
    <property type="entry name" value="RIBONUCLEASE VAPC2"/>
    <property type="match status" value="1"/>
</dbReference>
<proteinExistence type="inferred from homology"/>
<dbReference type="RefSeq" id="WP_135601910.1">
    <property type="nucleotide sequence ID" value="NZ_RQFK01000026.1"/>
</dbReference>
<dbReference type="InterPro" id="IPR022907">
    <property type="entry name" value="VapC_family"/>
</dbReference>
<evidence type="ECO:0000256" key="6">
    <source>
        <dbReference type="ARBA" id="ARBA00022842"/>
    </source>
</evidence>
<keyword evidence="8" id="KW-0800">Toxin</keyword>
<comment type="function">
    <text evidence="8">Toxic component of a toxin-antitoxin (TA) system. An RNase.</text>
</comment>
<name>A0A4R9I7R7_9LEPT</name>
<dbReference type="EMBL" id="RQFK01000026">
    <property type="protein sequence ID" value="TGK82070.1"/>
    <property type="molecule type" value="Genomic_DNA"/>
</dbReference>
<comment type="similarity">
    <text evidence="7 8">Belongs to the PINc/VapC protein family.</text>
</comment>
<dbReference type="GO" id="GO:0090729">
    <property type="term" value="F:toxin activity"/>
    <property type="evidence" value="ECO:0007669"/>
    <property type="project" value="UniProtKB-KW"/>
</dbReference>
<comment type="caution">
    <text evidence="10">The sequence shown here is derived from an EMBL/GenBank/DDBJ whole genome shotgun (WGS) entry which is preliminary data.</text>
</comment>
<keyword evidence="5 8" id="KW-0378">Hydrolase</keyword>
<evidence type="ECO:0000256" key="3">
    <source>
        <dbReference type="ARBA" id="ARBA00022722"/>
    </source>
</evidence>
<feature type="binding site" evidence="8">
    <location>
        <position position="97"/>
    </location>
    <ligand>
        <name>Mg(2+)</name>
        <dbReference type="ChEBI" id="CHEBI:18420"/>
    </ligand>
</feature>
<organism evidence="10 11">
    <name type="scientific">Leptospira noumeaensis</name>
    <dbReference type="NCBI Taxonomy" id="2484964"/>
    <lineage>
        <taxon>Bacteria</taxon>
        <taxon>Pseudomonadati</taxon>
        <taxon>Spirochaetota</taxon>
        <taxon>Spirochaetia</taxon>
        <taxon>Leptospirales</taxon>
        <taxon>Leptospiraceae</taxon>
        <taxon>Leptospira</taxon>
    </lineage>
</organism>
<accession>A0A4R9I7R7</accession>
<gene>
    <name evidence="8" type="primary">vapC</name>
    <name evidence="10" type="ORF">EHQ24_12420</name>
</gene>
<keyword evidence="2 8" id="KW-1277">Toxin-antitoxin system</keyword>
<dbReference type="GO" id="GO:0004540">
    <property type="term" value="F:RNA nuclease activity"/>
    <property type="evidence" value="ECO:0007669"/>
    <property type="project" value="InterPro"/>
</dbReference>
<dbReference type="Pfam" id="PF01850">
    <property type="entry name" value="PIN"/>
    <property type="match status" value="1"/>
</dbReference>
<keyword evidence="3 8" id="KW-0540">Nuclease</keyword>
<evidence type="ECO:0000256" key="7">
    <source>
        <dbReference type="ARBA" id="ARBA00038093"/>
    </source>
</evidence>
<evidence type="ECO:0000256" key="8">
    <source>
        <dbReference type="HAMAP-Rule" id="MF_00265"/>
    </source>
</evidence>
<dbReference type="SUPFAM" id="SSF88723">
    <property type="entry name" value="PIN domain-like"/>
    <property type="match status" value="1"/>
</dbReference>
<keyword evidence="4 8" id="KW-0479">Metal-binding</keyword>
<dbReference type="Gene3D" id="3.40.50.1010">
    <property type="entry name" value="5'-nuclease"/>
    <property type="match status" value="1"/>
</dbReference>
<dbReference type="GO" id="GO:0016787">
    <property type="term" value="F:hydrolase activity"/>
    <property type="evidence" value="ECO:0007669"/>
    <property type="project" value="UniProtKB-KW"/>
</dbReference>
<feature type="binding site" evidence="8">
    <location>
        <position position="5"/>
    </location>
    <ligand>
        <name>Mg(2+)</name>
        <dbReference type="ChEBI" id="CHEBI:18420"/>
    </ligand>
</feature>
<feature type="domain" description="PIN" evidence="9">
    <location>
        <begin position="2"/>
        <end position="123"/>
    </location>
</feature>